<evidence type="ECO:0000256" key="4">
    <source>
        <dbReference type="ARBA" id="ARBA00023136"/>
    </source>
</evidence>
<feature type="domain" description="Late embryogenesis abundant protein LEA-2 subgroup" evidence="6">
    <location>
        <begin position="97"/>
        <end position="181"/>
    </location>
</feature>
<name>A0A5J4ZT32_9ASTE</name>
<dbReference type="EMBL" id="CM018048">
    <property type="protein sequence ID" value="KAA8520888.1"/>
    <property type="molecule type" value="Genomic_DNA"/>
</dbReference>
<feature type="domain" description="Late embryogenesis abundant protein LEA-2 subgroup" evidence="6">
    <location>
        <begin position="289"/>
        <end position="388"/>
    </location>
</feature>
<dbReference type="InterPro" id="IPR044839">
    <property type="entry name" value="NDR1-like"/>
</dbReference>
<dbReference type="GO" id="GO:0005886">
    <property type="term" value="C:plasma membrane"/>
    <property type="evidence" value="ECO:0007669"/>
    <property type="project" value="TreeGrafter"/>
</dbReference>
<accession>A0A5J4ZT32</accession>
<gene>
    <name evidence="7" type="ORF">F0562_011561</name>
</gene>
<sequence length="409" mass="45381">MTEESQVLPLAPAQIHRRGDEEFATIKPNHVRQQRNSKCFVYILALIVLQSIAILAFALIVLRVKSPEVKLSSVAIKNLSYGTAPSPSVNVTMTAELTINNKNFGGFKYEKSNTTVSYGNAKIGDMKINTGRVRARGTGSVNVTVQVRSNELSDNQNFSSDISSGLLKLSSYGRLSGRVHVLKMMNKPMADQKEQVKPLAPAAYRISIEEDEALSMELKKHRHCKCINCCGCITALMLIQAVVLLVLVFTIFRVKDPVIKMNSLNFQGLDLFNQTSLRPAANMTLTAALSVKNPNVASFKFGNATTTINYGGDIVGEARNPPGLAKARRTLEMNVTVDIMLERMMGVSRVWSDLSWEALNMSSYTRIRGRVKILKIFKKHIVVNMNCTMMVNIRSKAIQAQDCKRNVLH</sequence>
<evidence type="ECO:0000256" key="1">
    <source>
        <dbReference type="ARBA" id="ARBA00004167"/>
    </source>
</evidence>
<dbReference type="Pfam" id="PF03168">
    <property type="entry name" value="LEA_2"/>
    <property type="match status" value="2"/>
</dbReference>
<dbReference type="InterPro" id="IPR004864">
    <property type="entry name" value="LEA_2"/>
</dbReference>
<evidence type="ECO:0000313" key="8">
    <source>
        <dbReference type="Proteomes" id="UP000325577"/>
    </source>
</evidence>
<evidence type="ECO:0000259" key="6">
    <source>
        <dbReference type="Pfam" id="PF03168"/>
    </source>
</evidence>
<keyword evidence="3 5" id="KW-1133">Transmembrane helix</keyword>
<keyword evidence="8" id="KW-1185">Reference proteome</keyword>
<comment type="subcellular location">
    <subcellularLocation>
        <location evidence="1">Membrane</location>
        <topology evidence="1">Single-pass membrane protein</topology>
    </subcellularLocation>
</comment>
<dbReference type="GO" id="GO:0098542">
    <property type="term" value="P:defense response to other organism"/>
    <property type="evidence" value="ECO:0007669"/>
    <property type="project" value="InterPro"/>
</dbReference>
<dbReference type="PANTHER" id="PTHR31234">
    <property type="entry name" value="LATE EMBRYOGENESIS ABUNDANT (LEA) HYDROXYPROLINE-RICH GLYCOPROTEIN FAMILY"/>
    <property type="match status" value="1"/>
</dbReference>
<organism evidence="7 8">
    <name type="scientific">Nyssa sinensis</name>
    <dbReference type="NCBI Taxonomy" id="561372"/>
    <lineage>
        <taxon>Eukaryota</taxon>
        <taxon>Viridiplantae</taxon>
        <taxon>Streptophyta</taxon>
        <taxon>Embryophyta</taxon>
        <taxon>Tracheophyta</taxon>
        <taxon>Spermatophyta</taxon>
        <taxon>Magnoliopsida</taxon>
        <taxon>eudicotyledons</taxon>
        <taxon>Gunneridae</taxon>
        <taxon>Pentapetalae</taxon>
        <taxon>asterids</taxon>
        <taxon>Cornales</taxon>
        <taxon>Nyssaceae</taxon>
        <taxon>Nyssa</taxon>
    </lineage>
</organism>
<proteinExistence type="predicted"/>
<dbReference type="PANTHER" id="PTHR31234:SF65">
    <property type="entry name" value="LATE EMBRYOGENESIS ABUNDANT PROTEIN, LEA_2 SUBGROUP"/>
    <property type="match status" value="1"/>
</dbReference>
<dbReference type="Proteomes" id="UP000325577">
    <property type="component" value="Linkage Group LG5"/>
</dbReference>
<evidence type="ECO:0000313" key="7">
    <source>
        <dbReference type="EMBL" id="KAA8520888.1"/>
    </source>
</evidence>
<dbReference type="AlphaFoldDB" id="A0A5J4ZT32"/>
<keyword evidence="2 5" id="KW-0812">Transmembrane</keyword>
<evidence type="ECO:0000256" key="2">
    <source>
        <dbReference type="ARBA" id="ARBA00022692"/>
    </source>
</evidence>
<feature type="transmembrane region" description="Helical" evidence="5">
    <location>
        <begin position="40"/>
        <end position="62"/>
    </location>
</feature>
<reference evidence="7 8" key="1">
    <citation type="submission" date="2019-09" db="EMBL/GenBank/DDBJ databases">
        <title>A chromosome-level genome assembly of the Chinese tupelo Nyssa sinensis.</title>
        <authorList>
            <person name="Yang X."/>
            <person name="Kang M."/>
            <person name="Yang Y."/>
            <person name="Xiong H."/>
            <person name="Wang M."/>
            <person name="Zhang Z."/>
            <person name="Wang Z."/>
            <person name="Wu H."/>
            <person name="Ma T."/>
            <person name="Liu J."/>
            <person name="Xi Z."/>
        </authorList>
    </citation>
    <scope>NUCLEOTIDE SEQUENCE [LARGE SCALE GENOMIC DNA]</scope>
    <source>
        <strain evidence="7">J267</strain>
        <tissue evidence="7">Leaf</tissue>
    </source>
</reference>
<protein>
    <recommendedName>
        <fullName evidence="6">Late embryogenesis abundant protein LEA-2 subgroup domain-containing protein</fullName>
    </recommendedName>
</protein>
<dbReference type="SUPFAM" id="SSF117070">
    <property type="entry name" value="LEA14-like"/>
    <property type="match status" value="2"/>
</dbReference>
<evidence type="ECO:0000256" key="3">
    <source>
        <dbReference type="ARBA" id="ARBA00022989"/>
    </source>
</evidence>
<keyword evidence="4 5" id="KW-0472">Membrane</keyword>
<feature type="transmembrane region" description="Helical" evidence="5">
    <location>
        <begin position="226"/>
        <end position="252"/>
    </location>
</feature>
<dbReference type="Gene3D" id="2.60.40.1820">
    <property type="match status" value="2"/>
</dbReference>
<dbReference type="OrthoDB" id="764273at2759"/>
<evidence type="ECO:0000256" key="5">
    <source>
        <dbReference type="SAM" id="Phobius"/>
    </source>
</evidence>